<dbReference type="GO" id="GO:0008270">
    <property type="term" value="F:zinc ion binding"/>
    <property type="evidence" value="ECO:0007669"/>
    <property type="project" value="UniProtKB-KW"/>
</dbReference>
<dbReference type="InterPro" id="IPR001841">
    <property type="entry name" value="Znf_RING"/>
</dbReference>
<comment type="caution">
    <text evidence="8">The sequence shown here is derived from an EMBL/GenBank/DDBJ whole genome shotgun (WGS) entry which is preliminary data.</text>
</comment>
<protein>
    <recommendedName>
        <fullName evidence="10">BRCA1-associated protein 2-domain-containing protein</fullName>
    </recommendedName>
</protein>
<keyword evidence="3" id="KW-0862">Zinc</keyword>
<evidence type="ECO:0000313" key="8">
    <source>
        <dbReference type="EMBL" id="ORZ11505.1"/>
    </source>
</evidence>
<dbReference type="InterPro" id="IPR047243">
    <property type="entry name" value="RING-H2_BRAP2"/>
</dbReference>
<dbReference type="CDD" id="cd16457">
    <property type="entry name" value="RING-H2_BRAP2"/>
    <property type="match status" value="1"/>
</dbReference>
<reference evidence="8 9" key="1">
    <citation type="submission" date="2016-07" db="EMBL/GenBank/DDBJ databases">
        <title>Pervasive Adenine N6-methylation of Active Genes in Fungi.</title>
        <authorList>
            <consortium name="DOE Joint Genome Institute"/>
            <person name="Mondo S.J."/>
            <person name="Dannebaum R.O."/>
            <person name="Kuo R.C."/>
            <person name="Labutti K."/>
            <person name="Haridas S."/>
            <person name="Kuo A."/>
            <person name="Salamov A."/>
            <person name="Ahrendt S.R."/>
            <person name="Lipzen A."/>
            <person name="Sullivan W."/>
            <person name="Andreopoulos W.B."/>
            <person name="Clum A."/>
            <person name="Lindquist E."/>
            <person name="Daum C."/>
            <person name="Ramamoorthy G.K."/>
            <person name="Gryganskyi A."/>
            <person name="Culley D."/>
            <person name="Magnuson J.K."/>
            <person name="James T.Y."/>
            <person name="O'Malley M.A."/>
            <person name="Stajich J.E."/>
            <person name="Spatafora J.W."/>
            <person name="Visel A."/>
            <person name="Grigoriev I.V."/>
        </authorList>
    </citation>
    <scope>NUCLEOTIDE SEQUENCE [LARGE SCALE GENOMIC DNA]</scope>
    <source>
        <strain evidence="8 9">NRRL 1336</strain>
    </source>
</reference>
<dbReference type="SMART" id="SM00184">
    <property type="entry name" value="RING"/>
    <property type="match status" value="1"/>
</dbReference>
<dbReference type="PROSITE" id="PS50271">
    <property type="entry name" value="ZF_UBP"/>
    <property type="match status" value="1"/>
</dbReference>
<organism evidence="8 9">
    <name type="scientific">Absidia repens</name>
    <dbReference type="NCBI Taxonomy" id="90262"/>
    <lineage>
        <taxon>Eukaryota</taxon>
        <taxon>Fungi</taxon>
        <taxon>Fungi incertae sedis</taxon>
        <taxon>Mucoromycota</taxon>
        <taxon>Mucoromycotina</taxon>
        <taxon>Mucoromycetes</taxon>
        <taxon>Mucorales</taxon>
        <taxon>Cunninghamellaceae</taxon>
        <taxon>Absidia</taxon>
    </lineage>
</organism>
<gene>
    <name evidence="8" type="ORF">BCR42DRAFT_421241</name>
</gene>
<evidence type="ECO:0000259" key="6">
    <source>
        <dbReference type="PROSITE" id="PS50089"/>
    </source>
</evidence>
<dbReference type="Pfam" id="PF13639">
    <property type="entry name" value="zf-RING_2"/>
    <property type="match status" value="1"/>
</dbReference>
<dbReference type="EMBL" id="MCGE01000021">
    <property type="protein sequence ID" value="ORZ11505.1"/>
    <property type="molecule type" value="Genomic_DNA"/>
</dbReference>
<keyword evidence="1" id="KW-0479">Metal-binding</keyword>
<evidence type="ECO:0000256" key="5">
    <source>
        <dbReference type="SAM" id="MobiDB-lite"/>
    </source>
</evidence>
<name>A0A1X2I9S7_9FUNG</name>
<proteinExistence type="predicted"/>
<keyword evidence="9" id="KW-1185">Reference proteome</keyword>
<feature type="domain" description="UBP-type" evidence="7">
    <location>
        <begin position="232"/>
        <end position="343"/>
    </location>
</feature>
<dbReference type="STRING" id="90262.A0A1X2I9S7"/>
<keyword evidence="2 4" id="KW-0863">Zinc-finger</keyword>
<evidence type="ECO:0000256" key="4">
    <source>
        <dbReference type="PROSITE-ProRule" id="PRU00502"/>
    </source>
</evidence>
<dbReference type="Proteomes" id="UP000193560">
    <property type="component" value="Unassembled WGS sequence"/>
</dbReference>
<evidence type="ECO:0008006" key="10">
    <source>
        <dbReference type="Google" id="ProtNLM"/>
    </source>
</evidence>
<dbReference type="InterPro" id="IPR011422">
    <property type="entry name" value="BRAP2/ETP1_RRM"/>
</dbReference>
<dbReference type="Pfam" id="PF07576">
    <property type="entry name" value="BRAP2"/>
    <property type="match status" value="1"/>
</dbReference>
<evidence type="ECO:0000256" key="3">
    <source>
        <dbReference type="ARBA" id="ARBA00022833"/>
    </source>
</evidence>
<dbReference type="PANTHER" id="PTHR24007">
    <property type="entry name" value="BRCA1-ASSOCIATED PROTEIN"/>
    <property type="match status" value="1"/>
</dbReference>
<evidence type="ECO:0000256" key="1">
    <source>
        <dbReference type="ARBA" id="ARBA00022723"/>
    </source>
</evidence>
<accession>A0A1X2I9S7</accession>
<dbReference type="SMART" id="SM00290">
    <property type="entry name" value="ZnF_UBP"/>
    <property type="match status" value="1"/>
</dbReference>
<dbReference type="Pfam" id="PF02148">
    <property type="entry name" value="zf-UBP"/>
    <property type="match status" value="1"/>
</dbReference>
<feature type="region of interest" description="Disordered" evidence="5">
    <location>
        <begin position="1"/>
        <end position="31"/>
    </location>
</feature>
<dbReference type="PANTHER" id="PTHR24007:SF7">
    <property type="entry name" value="BRCA1-ASSOCIATED PROTEIN"/>
    <property type="match status" value="1"/>
</dbReference>
<dbReference type="GO" id="GO:0061630">
    <property type="term" value="F:ubiquitin protein ligase activity"/>
    <property type="evidence" value="ECO:0007669"/>
    <property type="project" value="TreeGrafter"/>
</dbReference>
<dbReference type="GO" id="GO:0007265">
    <property type="term" value="P:Ras protein signal transduction"/>
    <property type="evidence" value="ECO:0007669"/>
    <property type="project" value="TreeGrafter"/>
</dbReference>
<dbReference type="Gene3D" id="3.30.40.10">
    <property type="entry name" value="Zinc/RING finger domain, C3HC4 (zinc finger)"/>
    <property type="match status" value="2"/>
</dbReference>
<dbReference type="PROSITE" id="PS50089">
    <property type="entry name" value="ZF_RING_2"/>
    <property type="match status" value="1"/>
</dbReference>
<feature type="domain" description="RING-type" evidence="6">
    <location>
        <begin position="175"/>
        <end position="215"/>
    </location>
</feature>
<sequence>MLPKDDGSRGPPIGVLKSPDHENNNNNNSPNQAILSIYKSYKDFISASTQRRSSSASATAAAGFSPSTTLCTFSIPSYMSIPDFLNFVGPVDSFVRHYRVLCDGTPHTYIVLMTFRDEKVGHDYYKQYNQRKFSSMEDQVCQVVYIKTISIMDGTLGDTSRFSLEYDNDDTGHNCPVCLDPMDEALTGLLTTLCQHTFHVHCLSQWGDGSCPVCRYSQKPATNDISSRSPSPPPPRLSQLIGVSSRDNADHPSLGGFFHQDEFTNQCHVCGCKDHLWICLVCGEIGCGQQHEAHALAHYTDTHHLYALEIDSQRVWDYAGDNYVHRLIQNVVDGKIVELPNPIQQQQPERNGLVSEMAQGKWNAMALEYSYLLTSQLDSQRMYYEDRINATLDQLAQMADECKQLTCDIDVMQAENDLTLADQVETSRKRNATLVNKVAQWKEKTKLMERNHSEEKELTKSISQNNALVMDDIAKVQRHLDVMAAKSAEWMTYLEQDDGPSSS</sequence>
<dbReference type="InterPro" id="IPR013083">
    <property type="entry name" value="Znf_RING/FYVE/PHD"/>
</dbReference>
<evidence type="ECO:0000313" key="9">
    <source>
        <dbReference type="Proteomes" id="UP000193560"/>
    </source>
</evidence>
<evidence type="ECO:0000259" key="7">
    <source>
        <dbReference type="PROSITE" id="PS50271"/>
    </source>
</evidence>
<evidence type="ECO:0000256" key="2">
    <source>
        <dbReference type="ARBA" id="ARBA00022771"/>
    </source>
</evidence>
<dbReference type="SUPFAM" id="SSF57850">
    <property type="entry name" value="RING/U-box"/>
    <property type="match status" value="2"/>
</dbReference>
<dbReference type="AlphaFoldDB" id="A0A1X2I9S7"/>
<dbReference type="GO" id="GO:0005737">
    <property type="term" value="C:cytoplasm"/>
    <property type="evidence" value="ECO:0007669"/>
    <property type="project" value="TreeGrafter"/>
</dbReference>
<dbReference type="OrthoDB" id="273556at2759"/>
<dbReference type="GO" id="GO:0016567">
    <property type="term" value="P:protein ubiquitination"/>
    <property type="evidence" value="ECO:0007669"/>
    <property type="project" value="TreeGrafter"/>
</dbReference>
<dbReference type="InterPro" id="IPR001607">
    <property type="entry name" value="Znf_UBP"/>
</dbReference>